<gene>
    <name evidence="1" type="ORF">HA333_08540</name>
</gene>
<feature type="non-terminal residue" evidence="1">
    <location>
        <position position="56"/>
    </location>
</feature>
<protein>
    <submittedName>
        <fullName evidence="1">Uncharacterized protein</fullName>
    </submittedName>
</protein>
<sequence length="56" mass="5402">MEEAPGCIAAVEEAVKPAVVAAAGLAGYAALHDGLYSTAVVSATAAAVVLAREGAF</sequence>
<dbReference type="AlphaFoldDB" id="A0A832WJK6"/>
<dbReference type="EMBL" id="DUJP01000029">
    <property type="protein sequence ID" value="HII47472.1"/>
    <property type="molecule type" value="Genomic_DNA"/>
</dbReference>
<accession>A0A832WJK6</accession>
<comment type="caution">
    <text evidence="1">The sequence shown here is derived from an EMBL/GenBank/DDBJ whole genome shotgun (WGS) entry which is preliminary data.</text>
</comment>
<evidence type="ECO:0000313" key="2">
    <source>
        <dbReference type="Proteomes" id="UP000651120"/>
    </source>
</evidence>
<proteinExistence type="predicted"/>
<evidence type="ECO:0000313" key="1">
    <source>
        <dbReference type="EMBL" id="HII47472.1"/>
    </source>
</evidence>
<dbReference type="Proteomes" id="UP000651120">
    <property type="component" value="Unassembled WGS sequence"/>
</dbReference>
<name>A0A832WJK6_9CREN</name>
<organism evidence="1 2">
    <name type="scientific">Pyrobaculum aerophilum</name>
    <dbReference type="NCBI Taxonomy" id="13773"/>
    <lineage>
        <taxon>Archaea</taxon>
        <taxon>Thermoproteota</taxon>
        <taxon>Thermoprotei</taxon>
        <taxon>Thermoproteales</taxon>
        <taxon>Thermoproteaceae</taxon>
        <taxon>Pyrobaculum</taxon>
    </lineage>
</organism>
<reference evidence="1" key="1">
    <citation type="journal article" date="2020" name="bioRxiv">
        <title>A rank-normalized archaeal taxonomy based on genome phylogeny resolves widespread incomplete and uneven classifications.</title>
        <authorList>
            <person name="Rinke C."/>
            <person name="Chuvochina M."/>
            <person name="Mussig A.J."/>
            <person name="Chaumeil P.-A."/>
            <person name="Waite D.W."/>
            <person name="Whitman W.B."/>
            <person name="Parks D.H."/>
            <person name="Hugenholtz P."/>
        </authorList>
    </citation>
    <scope>NUCLEOTIDE SEQUENCE</scope>
    <source>
        <strain evidence="1">UBA8839</strain>
    </source>
</reference>